<accession>A0A833J6M6</accession>
<comment type="caution">
    <text evidence="7">The sequence shown here is derived from an EMBL/GenBank/DDBJ whole genome shotgun (WGS) entry which is preliminary data.</text>
</comment>
<name>A0A833J6M6_9HYPH</name>
<keyword evidence="5" id="KW-0472">Membrane</keyword>
<feature type="transmembrane region" description="Helical" evidence="5">
    <location>
        <begin position="471"/>
        <end position="495"/>
    </location>
</feature>
<evidence type="ECO:0000256" key="2">
    <source>
        <dbReference type="ARBA" id="ARBA00022676"/>
    </source>
</evidence>
<dbReference type="Proteomes" id="UP000469949">
    <property type="component" value="Unassembled WGS sequence"/>
</dbReference>
<protein>
    <recommendedName>
        <fullName evidence="6">Glycosyltransferase 2-like domain-containing protein</fullName>
    </recommendedName>
</protein>
<comment type="similarity">
    <text evidence="1">Belongs to the glycosyltransferase 2 family.</text>
</comment>
<dbReference type="PANTHER" id="PTHR43630">
    <property type="entry name" value="POLY-BETA-1,6-N-ACETYL-D-GLUCOSAMINE SYNTHASE"/>
    <property type="match status" value="1"/>
</dbReference>
<evidence type="ECO:0000256" key="4">
    <source>
        <dbReference type="SAM" id="MobiDB-lite"/>
    </source>
</evidence>
<keyword evidence="5" id="KW-0812">Transmembrane</keyword>
<keyword evidence="2" id="KW-0328">Glycosyltransferase</keyword>
<gene>
    <name evidence="7" type="ORF">F8B43_3242</name>
</gene>
<dbReference type="EMBL" id="WEKV01000010">
    <property type="protein sequence ID" value="KAB7785209.1"/>
    <property type="molecule type" value="Genomic_DNA"/>
</dbReference>
<dbReference type="InterPro" id="IPR029044">
    <property type="entry name" value="Nucleotide-diphossugar_trans"/>
</dbReference>
<dbReference type="RefSeq" id="WP_152277585.1">
    <property type="nucleotide sequence ID" value="NZ_WEKV01000010.1"/>
</dbReference>
<proteinExistence type="inferred from homology"/>
<feature type="transmembrane region" description="Helical" evidence="5">
    <location>
        <begin position="543"/>
        <end position="565"/>
    </location>
</feature>
<feature type="compositionally biased region" description="Pro residues" evidence="4">
    <location>
        <begin position="607"/>
        <end position="616"/>
    </location>
</feature>
<dbReference type="InterPro" id="IPR001173">
    <property type="entry name" value="Glyco_trans_2-like"/>
</dbReference>
<evidence type="ECO:0000256" key="3">
    <source>
        <dbReference type="ARBA" id="ARBA00022679"/>
    </source>
</evidence>
<evidence type="ECO:0000259" key="6">
    <source>
        <dbReference type="Pfam" id="PF13632"/>
    </source>
</evidence>
<evidence type="ECO:0000313" key="7">
    <source>
        <dbReference type="EMBL" id="KAB7785209.1"/>
    </source>
</evidence>
<organism evidence="7 8">
    <name type="scientific">Methylorubrum populi</name>
    <dbReference type="NCBI Taxonomy" id="223967"/>
    <lineage>
        <taxon>Bacteria</taxon>
        <taxon>Pseudomonadati</taxon>
        <taxon>Pseudomonadota</taxon>
        <taxon>Alphaproteobacteria</taxon>
        <taxon>Hyphomicrobiales</taxon>
        <taxon>Methylobacteriaceae</taxon>
        <taxon>Methylorubrum</taxon>
    </lineage>
</organism>
<feature type="domain" description="Glycosyltransferase 2-like" evidence="6">
    <location>
        <begin position="305"/>
        <end position="498"/>
    </location>
</feature>
<feature type="region of interest" description="Disordered" evidence="4">
    <location>
        <begin position="579"/>
        <end position="616"/>
    </location>
</feature>
<dbReference type="PANTHER" id="PTHR43630:SF1">
    <property type="entry name" value="POLY-BETA-1,6-N-ACETYL-D-GLUCOSAMINE SYNTHASE"/>
    <property type="match status" value="1"/>
</dbReference>
<evidence type="ECO:0000313" key="8">
    <source>
        <dbReference type="Proteomes" id="UP000469949"/>
    </source>
</evidence>
<feature type="transmembrane region" description="Helical" evidence="5">
    <location>
        <begin position="171"/>
        <end position="191"/>
    </location>
</feature>
<reference evidence="7 8" key="1">
    <citation type="submission" date="2019-10" db="EMBL/GenBank/DDBJ databases">
        <title>Draft Genome Sequence of the Caffeine Degrading Methylotroph Methylorubrum populi PINKEL.</title>
        <authorList>
            <person name="Dawson S.C."/>
            <person name="Zhang X."/>
            <person name="Wright M.E."/>
            <person name="Sharma G."/>
            <person name="Langner J.T."/>
            <person name="Ditty J.L."/>
            <person name="Subuyuj G.A."/>
        </authorList>
    </citation>
    <scope>NUCLEOTIDE SEQUENCE [LARGE SCALE GENOMIC DNA]</scope>
    <source>
        <strain evidence="7 8">Pinkel</strain>
    </source>
</reference>
<dbReference type="Pfam" id="PF13632">
    <property type="entry name" value="Glyco_trans_2_3"/>
    <property type="match status" value="1"/>
</dbReference>
<dbReference type="GO" id="GO:0016757">
    <property type="term" value="F:glycosyltransferase activity"/>
    <property type="evidence" value="ECO:0007669"/>
    <property type="project" value="UniProtKB-KW"/>
</dbReference>
<evidence type="ECO:0000256" key="5">
    <source>
        <dbReference type="SAM" id="Phobius"/>
    </source>
</evidence>
<dbReference type="AlphaFoldDB" id="A0A833J6M6"/>
<dbReference type="SUPFAM" id="SSF53448">
    <property type="entry name" value="Nucleotide-diphospho-sugar transferases"/>
    <property type="match status" value="1"/>
</dbReference>
<evidence type="ECO:0000256" key="1">
    <source>
        <dbReference type="ARBA" id="ARBA00006739"/>
    </source>
</evidence>
<keyword evidence="3" id="KW-0808">Transferase</keyword>
<dbReference type="Gene3D" id="3.90.550.10">
    <property type="entry name" value="Spore Coat Polysaccharide Biosynthesis Protein SpsA, Chain A"/>
    <property type="match status" value="1"/>
</dbReference>
<sequence length="616" mass="66625">MSLETLGRAATIARRCGTDAATALLNEGLVSEEVFYRALARRLETSFLEGTLRLAEGVSLARCFAADAAPLACGEAPERIVAAPRGIAVAGLIAASARLARPPAITTPTALRQALFARHGAAIAEDASEALGRRRPEWSCRPGPQAIDLALVGIGLALVILLSRLPTMSGFLLFAFVQGLMLALLTFRLAAAAMGATEMMRPEVSPTQSVLLTDEALPTYTILVALYREAKVVPRLLGALRRLDYPAAKLDIKFLLEADDRETAAAFQAAPLPARFEIVTVPEGMPRTKPRALNAALPLARGEHLVVYDAEDVIAPEQLRLAATLFARAPASTACLQGRLVIDNHGDGWLPRLFAIEYAALFDVIGPALSAWRMPTPLGGTSTHFRTRVLRELHGWDAWNVTEDADLGLRMARAGYHVGDLPSSTFEEALADPRKWLRQRTRWMKGFLQTSFTHGRRPLDLYRRLGAAESLCVLALLPGTVVSALFYPFMLLGGLAELVYAVEDEDSLTVVKRAASTTVFLGGLAAMWLPGLVGCLRRGWFDLVPLVLLLPAYFLLGSLAAWLAVFELARHPHRWNKTEHGLARTSRTGALGPRQARTIRSASTVRPPSPLPVGSG</sequence>
<feature type="transmembrane region" description="Helical" evidence="5">
    <location>
        <begin position="515"/>
        <end position="536"/>
    </location>
</feature>
<keyword evidence="5" id="KW-1133">Transmembrane helix</keyword>